<dbReference type="EMBL" id="BSXS01012953">
    <property type="protein sequence ID" value="GMF03314.1"/>
    <property type="molecule type" value="Genomic_DNA"/>
</dbReference>
<reference evidence="1" key="1">
    <citation type="submission" date="2023-04" db="EMBL/GenBank/DDBJ databases">
        <title>Ambrosiozyma monospora NBRC 10751.</title>
        <authorList>
            <person name="Ichikawa N."/>
            <person name="Sato H."/>
            <person name="Tonouchi N."/>
        </authorList>
    </citation>
    <scope>NUCLEOTIDE SEQUENCE</scope>
    <source>
        <strain evidence="1">NBRC 10751</strain>
    </source>
</reference>
<gene>
    <name evidence="1" type="ORF">Amon02_001173900</name>
</gene>
<evidence type="ECO:0000313" key="2">
    <source>
        <dbReference type="Proteomes" id="UP001165064"/>
    </source>
</evidence>
<protein>
    <submittedName>
        <fullName evidence="1">Unnamed protein product</fullName>
    </submittedName>
</protein>
<sequence length="171" mass="19572">MIVSLTELLGLARWKENETKLGLDEVMVSNAIKISGNLLKHCYRVMTHLNEEQKHFESFIDWLNGILMDVTADEKSTEPVHTRNVIHFLNTHGAKINNNLKFSSLFEALNNQFSDMFKKVKNTMREGMCSEKIVTVGEVGASDAQMKLMSWSEKKNAGIAWNSRNLLDRQR</sequence>
<name>A0ACB5U7U8_AMBMO</name>
<keyword evidence="2" id="KW-1185">Reference proteome</keyword>
<comment type="caution">
    <text evidence="1">The sequence shown here is derived from an EMBL/GenBank/DDBJ whole genome shotgun (WGS) entry which is preliminary data.</text>
</comment>
<proteinExistence type="predicted"/>
<evidence type="ECO:0000313" key="1">
    <source>
        <dbReference type="EMBL" id="GMF03314.1"/>
    </source>
</evidence>
<accession>A0ACB5U7U8</accession>
<organism evidence="1 2">
    <name type="scientific">Ambrosiozyma monospora</name>
    <name type="common">Yeast</name>
    <name type="synonym">Endomycopsis monosporus</name>
    <dbReference type="NCBI Taxonomy" id="43982"/>
    <lineage>
        <taxon>Eukaryota</taxon>
        <taxon>Fungi</taxon>
        <taxon>Dikarya</taxon>
        <taxon>Ascomycota</taxon>
        <taxon>Saccharomycotina</taxon>
        <taxon>Pichiomycetes</taxon>
        <taxon>Pichiales</taxon>
        <taxon>Pichiaceae</taxon>
        <taxon>Ambrosiozyma</taxon>
    </lineage>
</organism>
<dbReference type="Proteomes" id="UP001165064">
    <property type="component" value="Unassembled WGS sequence"/>
</dbReference>